<evidence type="ECO:0000256" key="2">
    <source>
        <dbReference type="ARBA" id="ARBA00022679"/>
    </source>
</evidence>
<dbReference type="SUPFAM" id="SSF52151">
    <property type="entry name" value="FabD/lysophospholipase-like"/>
    <property type="match status" value="1"/>
</dbReference>
<dbReference type="HOGENOM" id="CLU_832050_0_0_1"/>
<protein>
    <recommendedName>
        <fullName evidence="1">[acyl-carrier-protein] S-malonyltransferase</fullName>
        <ecNumber evidence="1">2.3.1.39</ecNumber>
    </recommendedName>
</protein>
<dbReference type="InParanoid" id="Q75CE8"/>
<dbReference type="SMART" id="SM00827">
    <property type="entry name" value="PKS_AT"/>
    <property type="match status" value="1"/>
</dbReference>
<name>Q75CE8_EREGS</name>
<evidence type="ECO:0000256" key="4">
    <source>
        <dbReference type="ARBA" id="ARBA00048462"/>
    </source>
</evidence>
<dbReference type="InterPro" id="IPR016035">
    <property type="entry name" value="Acyl_Trfase/lysoPLipase"/>
</dbReference>
<dbReference type="FunCoup" id="Q75CE8">
    <property type="interactions" value="54"/>
</dbReference>
<keyword evidence="3" id="KW-0012">Acyltransferase</keyword>
<organism evidence="6 7">
    <name type="scientific">Eremothecium gossypii (strain ATCC 10895 / CBS 109.51 / FGSC 9923 / NRRL Y-1056)</name>
    <name type="common">Yeast</name>
    <name type="synonym">Ashbya gossypii</name>
    <dbReference type="NCBI Taxonomy" id="284811"/>
    <lineage>
        <taxon>Eukaryota</taxon>
        <taxon>Fungi</taxon>
        <taxon>Dikarya</taxon>
        <taxon>Ascomycota</taxon>
        <taxon>Saccharomycotina</taxon>
        <taxon>Saccharomycetes</taxon>
        <taxon>Saccharomycetales</taxon>
        <taxon>Saccharomycetaceae</taxon>
        <taxon>Eremothecium</taxon>
    </lineage>
</organism>
<dbReference type="RefSeq" id="NP_983510.1">
    <property type="nucleotide sequence ID" value="NM_208863.1"/>
</dbReference>
<dbReference type="PANTHER" id="PTHR42681">
    <property type="entry name" value="MALONYL-COA-ACYL CARRIER PROTEIN TRANSACYLASE, MITOCHONDRIAL"/>
    <property type="match status" value="1"/>
</dbReference>
<dbReference type="GeneID" id="4619640"/>
<dbReference type="OMA" id="LRPIQEP"/>
<dbReference type="AlphaFoldDB" id="Q75CE8"/>
<dbReference type="Gene3D" id="3.30.70.250">
    <property type="entry name" value="Malonyl-CoA ACP transacylase, ACP-binding"/>
    <property type="match status" value="1"/>
</dbReference>
<feature type="domain" description="Malonyl-CoA:ACP transacylase (MAT)" evidence="5">
    <location>
        <begin position="5"/>
        <end position="296"/>
    </location>
</feature>
<dbReference type="GO" id="GO:0005739">
    <property type="term" value="C:mitochondrion"/>
    <property type="evidence" value="ECO:0000318"/>
    <property type="project" value="GO_Central"/>
</dbReference>
<comment type="catalytic activity">
    <reaction evidence="4">
        <text>holo-[ACP] + malonyl-CoA = malonyl-[ACP] + CoA</text>
        <dbReference type="Rhea" id="RHEA:41792"/>
        <dbReference type="Rhea" id="RHEA-COMP:9623"/>
        <dbReference type="Rhea" id="RHEA-COMP:9685"/>
        <dbReference type="ChEBI" id="CHEBI:57287"/>
        <dbReference type="ChEBI" id="CHEBI:57384"/>
        <dbReference type="ChEBI" id="CHEBI:64479"/>
        <dbReference type="ChEBI" id="CHEBI:78449"/>
        <dbReference type="EC" id="2.3.1.39"/>
    </reaction>
</comment>
<reference evidence="7" key="2">
    <citation type="journal article" date="2013" name="G3 (Bethesda)">
        <title>Genomes of Ashbya fungi isolated from insects reveal four mating-type loci, numerous translocations, lack of transposons, and distinct gene duplications.</title>
        <authorList>
            <person name="Dietrich F.S."/>
            <person name="Voegeli S."/>
            <person name="Kuo S."/>
            <person name="Philippsen P."/>
        </authorList>
    </citation>
    <scope>GENOME REANNOTATION</scope>
    <source>
        <strain evidence="7">ATCC 10895 / CBS 109.51 / FGSC 9923 / NRRL Y-1056</strain>
    </source>
</reference>
<dbReference type="STRING" id="284811.Q75CE8"/>
<keyword evidence="2" id="KW-0808">Transferase</keyword>
<dbReference type="Gene3D" id="3.40.366.10">
    <property type="entry name" value="Malonyl-Coenzyme A Acyl Carrier Protein, domain 2"/>
    <property type="match status" value="1"/>
</dbReference>
<dbReference type="InterPro" id="IPR050858">
    <property type="entry name" value="Mal-CoA-ACP_Trans/PKS_FabD"/>
</dbReference>
<dbReference type="eggNOG" id="KOG2926">
    <property type="taxonomic scope" value="Eukaryota"/>
</dbReference>
<dbReference type="EMBL" id="AE016816">
    <property type="protein sequence ID" value="AAS51334.1"/>
    <property type="molecule type" value="Genomic_DNA"/>
</dbReference>
<keyword evidence="7" id="KW-1185">Reference proteome</keyword>
<dbReference type="GO" id="GO:0006633">
    <property type="term" value="P:fatty acid biosynthetic process"/>
    <property type="evidence" value="ECO:0000318"/>
    <property type="project" value="GO_Central"/>
</dbReference>
<gene>
    <name evidence="6" type="ORF">AGOS_ACR108C</name>
</gene>
<accession>Q75CE8</accession>
<sequence length="296" mass="31311">MRLVTFPGQGSAVLASSLARWCESRAGFQHSSVADVVAYVERQPAAPGAIAACSTLLYQCWLERGPEQGEAMMLGHSLGELSALNASGSNALLGVHDVLEVAQRRHALMREAAAAHARAHGVRGFVARVVTLRRAGDLRAQLELRGTLRLANHNSLRQCIVTGAADDPAWAALPAGARVDALLNPDGIPFHNDAVLRPIQGPLYDLLWERLARNGVSRARSLDRPLLSCLDGAATDRLDVAVEKFVRSSTNVVEFVAACRTAVQAGATAALHVGPGRAVGALVDRNTGLTASETLD</sequence>
<evidence type="ECO:0000259" key="5">
    <source>
        <dbReference type="SMART" id="SM00827"/>
    </source>
</evidence>
<dbReference type="GO" id="GO:0004314">
    <property type="term" value="F:[acyl-carrier-protein] S-malonyltransferase activity"/>
    <property type="evidence" value="ECO:0000318"/>
    <property type="project" value="GO_Central"/>
</dbReference>
<evidence type="ECO:0000313" key="6">
    <source>
        <dbReference type="EMBL" id="AAS51334.1"/>
    </source>
</evidence>
<dbReference type="PANTHER" id="PTHR42681:SF1">
    <property type="entry name" value="MALONYL-COA-ACYL CARRIER PROTEIN TRANSACYLASE, MITOCHONDRIAL"/>
    <property type="match status" value="1"/>
</dbReference>
<evidence type="ECO:0000256" key="3">
    <source>
        <dbReference type="ARBA" id="ARBA00023315"/>
    </source>
</evidence>
<dbReference type="OrthoDB" id="541883at2759"/>
<proteinExistence type="predicted"/>
<evidence type="ECO:0000313" key="7">
    <source>
        <dbReference type="Proteomes" id="UP000000591"/>
    </source>
</evidence>
<dbReference type="KEGG" id="ago:AGOS_ACR108C"/>
<evidence type="ECO:0000256" key="1">
    <source>
        <dbReference type="ARBA" id="ARBA00013258"/>
    </source>
</evidence>
<dbReference type="InterPro" id="IPR001227">
    <property type="entry name" value="Ac_transferase_dom_sf"/>
</dbReference>
<dbReference type="EC" id="2.3.1.39" evidence="1"/>
<dbReference type="Proteomes" id="UP000000591">
    <property type="component" value="Chromosome III"/>
</dbReference>
<reference evidence="6 7" key="1">
    <citation type="journal article" date="2004" name="Science">
        <title>The Ashbya gossypii genome as a tool for mapping the ancient Saccharomyces cerevisiae genome.</title>
        <authorList>
            <person name="Dietrich F.S."/>
            <person name="Voegeli S."/>
            <person name="Brachat S."/>
            <person name="Lerch A."/>
            <person name="Gates K."/>
            <person name="Steiner S."/>
            <person name="Mohr C."/>
            <person name="Pohlmann R."/>
            <person name="Luedi P."/>
            <person name="Choi S."/>
            <person name="Wing R.A."/>
            <person name="Flavier A."/>
            <person name="Gaffney T.D."/>
            <person name="Philippsen P."/>
        </authorList>
    </citation>
    <scope>NUCLEOTIDE SEQUENCE [LARGE SCALE GENOMIC DNA]</scope>
    <source>
        <strain evidence="7">ATCC 10895 / CBS 109.51 / FGSC 9923 / NRRL Y-1056</strain>
    </source>
</reference>
<dbReference type="InterPro" id="IPR014043">
    <property type="entry name" value="Acyl_transferase_dom"/>
</dbReference>